<evidence type="ECO:0000313" key="2">
    <source>
        <dbReference type="EMBL" id="TWT61561.1"/>
    </source>
</evidence>
<evidence type="ECO:0000313" key="3">
    <source>
        <dbReference type="Proteomes" id="UP000316095"/>
    </source>
</evidence>
<evidence type="ECO:0000259" key="1">
    <source>
        <dbReference type="Pfam" id="PF13480"/>
    </source>
</evidence>
<dbReference type="RefSeq" id="WP_146503535.1">
    <property type="nucleotide sequence ID" value="NZ_SJPG01000001.1"/>
</dbReference>
<reference evidence="2 3" key="1">
    <citation type="submission" date="2019-02" db="EMBL/GenBank/DDBJ databases">
        <title>Deep-cultivation of Planctomycetes and their phenomic and genomic characterization uncovers novel biology.</title>
        <authorList>
            <person name="Wiegand S."/>
            <person name="Jogler M."/>
            <person name="Boedeker C."/>
            <person name="Pinto D."/>
            <person name="Vollmers J."/>
            <person name="Rivas-Marin E."/>
            <person name="Kohn T."/>
            <person name="Peeters S.H."/>
            <person name="Heuer A."/>
            <person name="Rast P."/>
            <person name="Oberbeckmann S."/>
            <person name="Bunk B."/>
            <person name="Jeske O."/>
            <person name="Meyerdierks A."/>
            <person name="Storesund J.E."/>
            <person name="Kallscheuer N."/>
            <person name="Luecker S."/>
            <person name="Lage O.M."/>
            <person name="Pohl T."/>
            <person name="Merkel B.J."/>
            <person name="Hornburger P."/>
            <person name="Mueller R.-W."/>
            <person name="Bruemmer F."/>
            <person name="Labrenz M."/>
            <person name="Spormann A.M."/>
            <person name="Op Den Camp H."/>
            <person name="Overmann J."/>
            <person name="Amann R."/>
            <person name="Jetten M.S.M."/>
            <person name="Mascher T."/>
            <person name="Medema M.H."/>
            <person name="Devos D.P."/>
            <person name="Kaster A.-K."/>
            <person name="Ovreas L."/>
            <person name="Rohde M."/>
            <person name="Galperin M.Y."/>
            <person name="Jogler C."/>
        </authorList>
    </citation>
    <scope>NUCLEOTIDE SEQUENCE [LARGE SCALE GENOMIC DNA]</scope>
    <source>
        <strain evidence="2 3">Pan54</strain>
    </source>
</reference>
<dbReference type="EMBL" id="SJPG01000001">
    <property type="protein sequence ID" value="TWT61561.1"/>
    <property type="molecule type" value="Genomic_DNA"/>
</dbReference>
<gene>
    <name evidence="2" type="ORF">Pan54_22970</name>
</gene>
<dbReference type="Gene3D" id="3.40.630.30">
    <property type="match status" value="1"/>
</dbReference>
<dbReference type="Proteomes" id="UP000316095">
    <property type="component" value="Unassembled WGS sequence"/>
</dbReference>
<comment type="caution">
    <text evidence="2">The sequence shown here is derived from an EMBL/GenBank/DDBJ whole genome shotgun (WGS) entry which is preliminary data.</text>
</comment>
<dbReference type="Pfam" id="PF13480">
    <property type="entry name" value="Acetyltransf_6"/>
    <property type="match status" value="1"/>
</dbReference>
<dbReference type="OrthoDB" id="4700839at2"/>
<dbReference type="InterPro" id="IPR038740">
    <property type="entry name" value="BioF2-like_GNAT_dom"/>
</dbReference>
<dbReference type="InterPro" id="IPR016181">
    <property type="entry name" value="Acyl_CoA_acyltransferase"/>
</dbReference>
<sequence>MITYFNYPIQEFPHGYWERWSDILDEHPELNTPFLRPEFTQLVALARDDVEIAVIDEDGIPVGFFPYQRHNHVANSPVGRLSESHGAIIDPQIEWNPIEMFKACGIQSWHFDHLPVSQTTFSRYQWGTKLSPYVNLSQGYEQYRIEQRAKGSFLSQSERKLRKLEREQGELRFEWHSTDPHVLQKLIEWKWAQHRRTNVLEIFQHQWVQDLLRTFAESHFEKFSAPLSAMYAGDQLVAVHLGLMSPTNLHLWFPAYDMEFQKYSPGISHMLKLFEAGCERGITRVDFGPGSERYKQDLKSNDATIAEGMVNRNGLVSRSRGLWYQTKKSLRNSQYSTVLEKPLDMTKQFRQWLAFR</sequence>
<accession>A0A5C5XGM8</accession>
<name>A0A5C5XGM8_9PLAN</name>
<feature type="domain" description="BioF2-like acetyltransferase" evidence="1">
    <location>
        <begin position="155"/>
        <end position="296"/>
    </location>
</feature>
<dbReference type="SUPFAM" id="SSF55729">
    <property type="entry name" value="Acyl-CoA N-acyltransferases (Nat)"/>
    <property type="match status" value="1"/>
</dbReference>
<keyword evidence="3" id="KW-1185">Reference proteome</keyword>
<dbReference type="AlphaFoldDB" id="A0A5C5XGM8"/>
<organism evidence="2 3">
    <name type="scientific">Rubinisphaera italica</name>
    <dbReference type="NCBI Taxonomy" id="2527969"/>
    <lineage>
        <taxon>Bacteria</taxon>
        <taxon>Pseudomonadati</taxon>
        <taxon>Planctomycetota</taxon>
        <taxon>Planctomycetia</taxon>
        <taxon>Planctomycetales</taxon>
        <taxon>Planctomycetaceae</taxon>
        <taxon>Rubinisphaera</taxon>
    </lineage>
</organism>
<proteinExistence type="predicted"/>
<protein>
    <recommendedName>
        <fullName evidence="1">BioF2-like acetyltransferase domain-containing protein</fullName>
    </recommendedName>
</protein>